<dbReference type="STRING" id="59895.A0A103XJR8"/>
<dbReference type="AlphaFoldDB" id="A0A103XJR8"/>
<dbReference type="Proteomes" id="UP000243975">
    <property type="component" value="Unassembled WGS sequence"/>
</dbReference>
<evidence type="ECO:0000313" key="2">
    <source>
        <dbReference type="Proteomes" id="UP000243975"/>
    </source>
</evidence>
<comment type="caution">
    <text evidence="1">The sequence shown here is derived from an EMBL/GenBank/DDBJ whole genome shotgun (WGS) entry which is preliminary data.</text>
</comment>
<dbReference type="EMBL" id="LEKV01004898">
    <property type="protein sequence ID" value="KVH91889.1"/>
    <property type="molecule type" value="Genomic_DNA"/>
</dbReference>
<reference evidence="1 2" key="1">
    <citation type="journal article" date="2016" name="Sci. Rep.">
        <title>The genome sequence of the outbreeding globe artichoke constructed de novo incorporating a phase-aware low-pass sequencing strategy of F1 progeny.</title>
        <authorList>
            <person name="Scaglione D."/>
            <person name="Reyes-Chin-Wo S."/>
            <person name="Acquadro A."/>
            <person name="Froenicke L."/>
            <person name="Portis E."/>
            <person name="Beitel C."/>
            <person name="Tirone M."/>
            <person name="Mauro R."/>
            <person name="Lo Monaco A."/>
            <person name="Mauromicale G."/>
            <person name="Faccioli P."/>
            <person name="Cattivelli L."/>
            <person name="Rieseberg L."/>
            <person name="Michelmore R."/>
            <person name="Lanteri S."/>
        </authorList>
    </citation>
    <scope>NUCLEOTIDE SEQUENCE [LARGE SCALE GENOMIC DNA]</scope>
    <source>
        <strain evidence="1">2C</strain>
    </source>
</reference>
<dbReference type="Gramene" id="KVH91889">
    <property type="protein sequence ID" value="KVH91889"/>
    <property type="gene ID" value="Ccrd_006046"/>
</dbReference>
<proteinExistence type="predicted"/>
<sequence>MDGRQVKMRTYNNHSSHGSQVMQYGTLHISNETISEYQGSLSWSLKTKKSVQSFEPMGVVDERYADLYSMWFEHLRHIVDH</sequence>
<name>A0A103XJR8_CYNCS</name>
<gene>
    <name evidence="1" type="ORF">Ccrd_006046</name>
</gene>
<keyword evidence="2" id="KW-1185">Reference proteome</keyword>
<organism evidence="1 2">
    <name type="scientific">Cynara cardunculus var. scolymus</name>
    <name type="common">Globe artichoke</name>
    <name type="synonym">Cynara scolymus</name>
    <dbReference type="NCBI Taxonomy" id="59895"/>
    <lineage>
        <taxon>Eukaryota</taxon>
        <taxon>Viridiplantae</taxon>
        <taxon>Streptophyta</taxon>
        <taxon>Embryophyta</taxon>
        <taxon>Tracheophyta</taxon>
        <taxon>Spermatophyta</taxon>
        <taxon>Magnoliopsida</taxon>
        <taxon>eudicotyledons</taxon>
        <taxon>Gunneridae</taxon>
        <taxon>Pentapetalae</taxon>
        <taxon>asterids</taxon>
        <taxon>campanulids</taxon>
        <taxon>Asterales</taxon>
        <taxon>Asteraceae</taxon>
        <taxon>Carduoideae</taxon>
        <taxon>Cardueae</taxon>
        <taxon>Carduinae</taxon>
        <taxon>Cynara</taxon>
    </lineage>
</organism>
<evidence type="ECO:0000313" key="1">
    <source>
        <dbReference type="EMBL" id="KVH91889.1"/>
    </source>
</evidence>
<accession>A0A103XJR8</accession>
<protein>
    <submittedName>
        <fullName evidence="1">Uncharacterized protein</fullName>
    </submittedName>
</protein>